<sequence length="124" mass="13553">MAHLSRIDNSESGNTLQVIVTHQDWDSEVGREVHIIGRIVDFEMECHIAAVLLTSGHQAVQANTNPDAGGTPSASGGRQILDLESLDALIDSLRTFEGRALFITHNFVVSPLDKRDLIQTVVDH</sequence>
<comment type="caution">
    <text evidence="1">The sequence shown here is derived from an EMBL/GenBank/DDBJ whole genome shotgun (WGS) entry which is preliminary data.</text>
</comment>
<evidence type="ECO:0000313" key="2">
    <source>
        <dbReference type="Proteomes" id="UP000054564"/>
    </source>
</evidence>
<gene>
    <name evidence="1" type="ORF">PSTG_15477</name>
</gene>
<keyword evidence="2" id="KW-1185">Reference proteome</keyword>
<dbReference type="AlphaFoldDB" id="A0A0L0UVX4"/>
<proteinExistence type="predicted"/>
<reference evidence="2" key="1">
    <citation type="submission" date="2014-03" db="EMBL/GenBank/DDBJ databases">
        <title>The Genome Sequence of Puccinia striiformis f. sp. tritici PST-78.</title>
        <authorList>
            <consortium name="The Broad Institute Genome Sequencing Platform"/>
            <person name="Cuomo C."/>
            <person name="Hulbert S."/>
            <person name="Chen X."/>
            <person name="Walker B."/>
            <person name="Young S.K."/>
            <person name="Zeng Q."/>
            <person name="Gargeya S."/>
            <person name="Fitzgerald M."/>
            <person name="Haas B."/>
            <person name="Abouelleil A."/>
            <person name="Alvarado L."/>
            <person name="Arachchi H.M."/>
            <person name="Berlin A.M."/>
            <person name="Chapman S.B."/>
            <person name="Goldberg J."/>
            <person name="Griggs A."/>
            <person name="Gujja S."/>
            <person name="Hansen M."/>
            <person name="Howarth C."/>
            <person name="Imamovic A."/>
            <person name="Larimer J."/>
            <person name="McCowan C."/>
            <person name="Montmayeur A."/>
            <person name="Murphy C."/>
            <person name="Neiman D."/>
            <person name="Pearson M."/>
            <person name="Priest M."/>
            <person name="Roberts A."/>
            <person name="Saif S."/>
            <person name="Shea T."/>
            <person name="Sisk P."/>
            <person name="Sykes S."/>
            <person name="Wortman J."/>
            <person name="Nusbaum C."/>
            <person name="Birren B."/>
        </authorList>
    </citation>
    <scope>NUCLEOTIDE SEQUENCE [LARGE SCALE GENOMIC DNA]</scope>
    <source>
        <strain evidence="2">race PST-78</strain>
    </source>
</reference>
<accession>A0A0L0UVX4</accession>
<dbReference type="EMBL" id="AJIL01000220">
    <property type="protein sequence ID" value="KNE91081.1"/>
    <property type="molecule type" value="Genomic_DNA"/>
</dbReference>
<protein>
    <submittedName>
        <fullName evidence="1">Uncharacterized protein</fullName>
    </submittedName>
</protein>
<evidence type="ECO:0000313" key="1">
    <source>
        <dbReference type="EMBL" id="KNE91081.1"/>
    </source>
</evidence>
<organism evidence="1 2">
    <name type="scientific">Puccinia striiformis f. sp. tritici PST-78</name>
    <dbReference type="NCBI Taxonomy" id="1165861"/>
    <lineage>
        <taxon>Eukaryota</taxon>
        <taxon>Fungi</taxon>
        <taxon>Dikarya</taxon>
        <taxon>Basidiomycota</taxon>
        <taxon>Pucciniomycotina</taxon>
        <taxon>Pucciniomycetes</taxon>
        <taxon>Pucciniales</taxon>
        <taxon>Pucciniaceae</taxon>
        <taxon>Puccinia</taxon>
    </lineage>
</organism>
<name>A0A0L0UVX4_9BASI</name>
<dbReference type="Proteomes" id="UP000054564">
    <property type="component" value="Unassembled WGS sequence"/>
</dbReference>